<dbReference type="InterPro" id="IPR006595">
    <property type="entry name" value="CTLH_C"/>
</dbReference>
<evidence type="ECO:0000256" key="1">
    <source>
        <dbReference type="SAM" id="MobiDB-lite"/>
    </source>
</evidence>
<accession>A0A875RX92</accession>
<feature type="region of interest" description="Disordered" evidence="1">
    <location>
        <begin position="323"/>
        <end position="401"/>
    </location>
</feature>
<dbReference type="PROSITE" id="PS50897">
    <property type="entry name" value="CTLH"/>
    <property type="match status" value="1"/>
</dbReference>
<evidence type="ECO:0000313" key="3">
    <source>
        <dbReference type="EMBL" id="QPG76757.1"/>
    </source>
</evidence>
<evidence type="ECO:0000313" key="4">
    <source>
        <dbReference type="Proteomes" id="UP000662931"/>
    </source>
</evidence>
<dbReference type="Proteomes" id="UP000662931">
    <property type="component" value="Chromosome 4"/>
</dbReference>
<dbReference type="KEGG" id="bnn:FOA43_004151"/>
<keyword evidence="4" id="KW-1185">Reference proteome</keyword>
<dbReference type="RefSeq" id="XP_038780322.1">
    <property type="nucleotide sequence ID" value="XM_038924394.1"/>
</dbReference>
<dbReference type="EMBL" id="CP064815">
    <property type="protein sequence ID" value="QPG76757.1"/>
    <property type="molecule type" value="Genomic_DNA"/>
</dbReference>
<dbReference type="SMART" id="SM00667">
    <property type="entry name" value="LisH"/>
    <property type="match status" value="1"/>
</dbReference>
<feature type="compositionally biased region" description="Basic and acidic residues" evidence="1">
    <location>
        <begin position="327"/>
        <end position="351"/>
    </location>
</feature>
<dbReference type="GeneID" id="62197551"/>
<dbReference type="InterPro" id="IPR006594">
    <property type="entry name" value="LisH"/>
</dbReference>
<evidence type="ECO:0000259" key="2">
    <source>
        <dbReference type="PROSITE" id="PS50897"/>
    </source>
</evidence>
<name>A0A875RX92_EENNA</name>
<organism evidence="3 4">
    <name type="scientific">Eeniella nana</name>
    <name type="common">Yeast</name>
    <name type="synonym">Brettanomyces nanus</name>
    <dbReference type="NCBI Taxonomy" id="13502"/>
    <lineage>
        <taxon>Eukaryota</taxon>
        <taxon>Fungi</taxon>
        <taxon>Dikarya</taxon>
        <taxon>Ascomycota</taxon>
        <taxon>Saccharomycotina</taxon>
        <taxon>Pichiomycetes</taxon>
        <taxon>Pichiales</taxon>
        <taxon>Pichiaceae</taxon>
        <taxon>Brettanomyces</taxon>
    </lineage>
</organism>
<gene>
    <name evidence="3" type="ORF">FOA43_004151</name>
</gene>
<dbReference type="PROSITE" id="PS50896">
    <property type="entry name" value="LISH"/>
    <property type="match status" value="1"/>
</dbReference>
<proteinExistence type="predicted"/>
<dbReference type="InterPro" id="IPR024964">
    <property type="entry name" value="CTLH/CRA"/>
</dbReference>
<dbReference type="Pfam" id="PF10607">
    <property type="entry name" value="CTLH"/>
    <property type="match status" value="1"/>
</dbReference>
<dbReference type="AlphaFoldDB" id="A0A875RX92"/>
<feature type="compositionally biased region" description="Polar residues" evidence="1">
    <location>
        <begin position="382"/>
        <end position="391"/>
    </location>
</feature>
<sequence>MTDRTTFDTLINENSEDSFKQRLVPSYVEENFGIDGRGGEQHISAKEFDVPPDEMRRKLNLLVLNHFINEGHVNAAHNFAKELGISYVVKQIEEEDKEEGSISDELDNGESVDNSSLENFQVSSYFEPDSIQKDIDQGYKDVYWEDNQNVYKMNLDQIGRLTEGLSTIKVRNNIKRRIIEGRINEAINIINEKFPLLLENNQYICFKLLHLELIEKIRTQFASIQSGDEESDKRFLEEVLNFISSNLSSPNILQNNRMLKELELTMALLCFRDQFKEDAEADKTHKKGVKKVPAKLRRLMDIRLRFDVASMVSRTIITEESSIDMSGKSEENSCEPYKMKVSDLSKKRDSRMNSTGDSMRDSMRGTMTDPESNSRLGLDRGSMQQGLNAQGSPADVQNEKLDSSKKLQQELKSMEKILEKPGYTRLTRLIKLAIWSYQNGEPGRSEELERIWEDNQ</sequence>
<feature type="domain" description="CTLH" evidence="2">
    <location>
        <begin position="167"/>
        <end position="224"/>
    </location>
</feature>
<reference evidence="3" key="1">
    <citation type="submission" date="2020-10" db="EMBL/GenBank/DDBJ databases">
        <authorList>
            <person name="Roach M.J.R."/>
        </authorList>
    </citation>
    <scope>NUCLEOTIDE SEQUENCE</scope>
    <source>
        <strain evidence="3">CBS 1945</strain>
    </source>
</reference>
<protein>
    <recommendedName>
        <fullName evidence="2">CTLH domain-containing protein</fullName>
    </recommendedName>
</protein>
<dbReference type="OrthoDB" id="2415936at2759"/>